<evidence type="ECO:0000313" key="1">
    <source>
        <dbReference type="EMBL" id="QCP34110.1"/>
    </source>
</evidence>
<dbReference type="OrthoDB" id="1686232at2"/>
<sequence>MNGNLFGVVLFFLVMVVVSKLMALPQIRRLNKQLLEIRKLGPVSSVGLARHWKGNRAYVLVTDKEGNILCGYKTSGNFVFSGFKEDLDLGEKNYREIIENLQYKKKRTQFEKAKYMAAEYLEKGLEEQGQKEAA</sequence>
<evidence type="ECO:0008006" key="3">
    <source>
        <dbReference type="Google" id="ProtNLM"/>
    </source>
</evidence>
<dbReference type="InterPro" id="IPR009693">
    <property type="entry name" value="Glucitol_operon_activator"/>
</dbReference>
<reference evidence="1 2" key="1">
    <citation type="submission" date="2019-05" db="EMBL/GenBank/DDBJ databases">
        <title>Complete genome sequencing of Anaerostipes rhamnosivorans.</title>
        <authorList>
            <person name="Bui T.P.N."/>
            <person name="de Vos W.M."/>
        </authorList>
    </citation>
    <scope>NUCLEOTIDE SEQUENCE [LARGE SCALE GENOMIC DNA]</scope>
    <source>
        <strain evidence="1 2">1y2</strain>
    </source>
</reference>
<dbReference type="RefSeq" id="WP_137327692.1">
    <property type="nucleotide sequence ID" value="NZ_CP040058.1"/>
</dbReference>
<proteinExistence type="predicted"/>
<gene>
    <name evidence="1" type="ORF">AR1Y2_0656</name>
</gene>
<evidence type="ECO:0000313" key="2">
    <source>
        <dbReference type="Proteomes" id="UP000298653"/>
    </source>
</evidence>
<dbReference type="EMBL" id="CP040058">
    <property type="protein sequence ID" value="QCP34110.1"/>
    <property type="molecule type" value="Genomic_DNA"/>
</dbReference>
<organism evidence="1 2">
    <name type="scientific">Anaerostipes rhamnosivorans</name>
    <dbReference type="NCBI Taxonomy" id="1229621"/>
    <lineage>
        <taxon>Bacteria</taxon>
        <taxon>Bacillati</taxon>
        <taxon>Bacillota</taxon>
        <taxon>Clostridia</taxon>
        <taxon>Lachnospirales</taxon>
        <taxon>Lachnospiraceae</taxon>
        <taxon>Anaerostipes</taxon>
    </lineage>
</organism>
<accession>A0A4V1EFX6</accession>
<dbReference type="AlphaFoldDB" id="A0A4V1EFX6"/>
<name>A0A4V1EFX6_9FIRM</name>
<protein>
    <recommendedName>
        <fullName evidence="3">Glucitol operon activator protein</fullName>
    </recommendedName>
</protein>
<dbReference type="KEGG" id="arf:AR1Y2_0656"/>
<dbReference type="Pfam" id="PF06923">
    <property type="entry name" value="GutM"/>
    <property type="match status" value="1"/>
</dbReference>
<keyword evidence="2" id="KW-1185">Reference proteome</keyword>
<dbReference type="Proteomes" id="UP000298653">
    <property type="component" value="Chromosome"/>
</dbReference>